<keyword evidence="1" id="KW-0472">Membrane</keyword>
<proteinExistence type="predicted"/>
<protein>
    <submittedName>
        <fullName evidence="2">Uncharacterized protein</fullName>
    </submittedName>
</protein>
<dbReference type="AlphaFoldDB" id="A0A0C9XGG4"/>
<evidence type="ECO:0000256" key="1">
    <source>
        <dbReference type="SAM" id="Phobius"/>
    </source>
</evidence>
<evidence type="ECO:0000313" key="2">
    <source>
        <dbReference type="EMBL" id="KIK00694.1"/>
    </source>
</evidence>
<evidence type="ECO:0000313" key="3">
    <source>
        <dbReference type="Proteomes" id="UP000054477"/>
    </source>
</evidence>
<name>A0A0C9XGG4_9AGAR</name>
<reference evidence="3" key="2">
    <citation type="submission" date="2015-01" db="EMBL/GenBank/DDBJ databases">
        <title>Evolutionary Origins and Diversification of the Mycorrhizal Mutualists.</title>
        <authorList>
            <consortium name="DOE Joint Genome Institute"/>
            <consortium name="Mycorrhizal Genomics Consortium"/>
            <person name="Kohler A."/>
            <person name="Kuo A."/>
            <person name="Nagy L.G."/>
            <person name="Floudas D."/>
            <person name="Copeland A."/>
            <person name="Barry K.W."/>
            <person name="Cichocki N."/>
            <person name="Veneault-Fourrey C."/>
            <person name="LaButti K."/>
            <person name="Lindquist E.A."/>
            <person name="Lipzen A."/>
            <person name="Lundell T."/>
            <person name="Morin E."/>
            <person name="Murat C."/>
            <person name="Riley R."/>
            <person name="Ohm R."/>
            <person name="Sun H."/>
            <person name="Tunlid A."/>
            <person name="Henrissat B."/>
            <person name="Grigoriev I.V."/>
            <person name="Hibbett D.S."/>
            <person name="Martin F."/>
        </authorList>
    </citation>
    <scope>NUCLEOTIDE SEQUENCE [LARGE SCALE GENOMIC DNA]</scope>
    <source>
        <strain evidence="3">LaAM-08-1</strain>
    </source>
</reference>
<keyword evidence="3" id="KW-1185">Reference proteome</keyword>
<dbReference type="HOGENOM" id="CLU_112976_0_0_1"/>
<keyword evidence="1" id="KW-1133">Transmembrane helix</keyword>
<dbReference type="EMBL" id="KN838620">
    <property type="protein sequence ID" value="KIK00694.1"/>
    <property type="molecule type" value="Genomic_DNA"/>
</dbReference>
<organism evidence="2 3">
    <name type="scientific">Laccaria amethystina LaAM-08-1</name>
    <dbReference type="NCBI Taxonomy" id="1095629"/>
    <lineage>
        <taxon>Eukaryota</taxon>
        <taxon>Fungi</taxon>
        <taxon>Dikarya</taxon>
        <taxon>Basidiomycota</taxon>
        <taxon>Agaricomycotina</taxon>
        <taxon>Agaricomycetes</taxon>
        <taxon>Agaricomycetidae</taxon>
        <taxon>Agaricales</taxon>
        <taxon>Agaricineae</taxon>
        <taxon>Hydnangiaceae</taxon>
        <taxon>Laccaria</taxon>
    </lineage>
</organism>
<dbReference type="Proteomes" id="UP000054477">
    <property type="component" value="Unassembled WGS sequence"/>
</dbReference>
<accession>A0A0C9XGG4</accession>
<feature type="transmembrane region" description="Helical" evidence="1">
    <location>
        <begin position="7"/>
        <end position="24"/>
    </location>
</feature>
<gene>
    <name evidence="2" type="ORF">K443DRAFT_7459</name>
</gene>
<feature type="transmembrane region" description="Helical" evidence="1">
    <location>
        <begin position="30"/>
        <end position="48"/>
    </location>
</feature>
<sequence length="158" mass="17968">MPALQEYYHVITSTAWMVILSIIPQDLVRTAAVLLGGLICVYNIIHAVRPQTLIKKLQLRLLSLEGKLQDAIDSGIMAQADPVFTAQIERSMGRICYRTSELYEITLLMSGGILPEMKAVWQGHSLNIIKCLRDVDNLEVDLEINRATVLKNRYHFWM</sequence>
<reference evidence="2 3" key="1">
    <citation type="submission" date="2014-04" db="EMBL/GenBank/DDBJ databases">
        <authorList>
            <consortium name="DOE Joint Genome Institute"/>
            <person name="Kuo A."/>
            <person name="Kohler A."/>
            <person name="Nagy L.G."/>
            <person name="Floudas D."/>
            <person name="Copeland A."/>
            <person name="Barry K.W."/>
            <person name="Cichocki N."/>
            <person name="Veneault-Fourrey C."/>
            <person name="LaButti K."/>
            <person name="Lindquist E.A."/>
            <person name="Lipzen A."/>
            <person name="Lundell T."/>
            <person name="Morin E."/>
            <person name="Murat C."/>
            <person name="Sun H."/>
            <person name="Tunlid A."/>
            <person name="Henrissat B."/>
            <person name="Grigoriev I.V."/>
            <person name="Hibbett D.S."/>
            <person name="Martin F."/>
            <person name="Nordberg H.P."/>
            <person name="Cantor M.N."/>
            <person name="Hua S.X."/>
        </authorList>
    </citation>
    <scope>NUCLEOTIDE SEQUENCE [LARGE SCALE GENOMIC DNA]</scope>
    <source>
        <strain evidence="2 3">LaAM-08-1</strain>
    </source>
</reference>
<keyword evidence="1" id="KW-0812">Transmembrane</keyword>